<feature type="transmembrane region" description="Helical" evidence="6">
    <location>
        <begin position="72"/>
        <end position="93"/>
    </location>
</feature>
<dbReference type="SUPFAM" id="SSF103473">
    <property type="entry name" value="MFS general substrate transporter"/>
    <property type="match status" value="1"/>
</dbReference>
<dbReference type="RefSeq" id="WP_249587356.1">
    <property type="nucleotide sequence ID" value="NZ_BAAAQL010000056.1"/>
</dbReference>
<evidence type="ECO:0000256" key="3">
    <source>
        <dbReference type="ARBA" id="ARBA00022989"/>
    </source>
</evidence>
<feature type="transmembrane region" description="Helical" evidence="6">
    <location>
        <begin position="228"/>
        <end position="247"/>
    </location>
</feature>
<feature type="transmembrane region" description="Helical" evidence="6">
    <location>
        <begin position="130"/>
        <end position="156"/>
    </location>
</feature>
<feature type="transmembrane region" description="Helical" evidence="6">
    <location>
        <begin position="303"/>
        <end position="327"/>
    </location>
</feature>
<keyword evidence="2 6" id="KW-0812">Transmembrane</keyword>
<gene>
    <name evidence="8" type="ORF">M4V62_12605</name>
</gene>
<evidence type="ECO:0000256" key="4">
    <source>
        <dbReference type="ARBA" id="ARBA00023136"/>
    </source>
</evidence>
<evidence type="ECO:0000256" key="6">
    <source>
        <dbReference type="SAM" id="Phobius"/>
    </source>
</evidence>
<accession>A0ABY4PRN9</accession>
<dbReference type="PROSITE" id="PS50850">
    <property type="entry name" value="MFS"/>
    <property type="match status" value="1"/>
</dbReference>
<feature type="transmembrane region" description="Helical" evidence="6">
    <location>
        <begin position="99"/>
        <end position="118"/>
    </location>
</feature>
<evidence type="ECO:0000256" key="2">
    <source>
        <dbReference type="ARBA" id="ARBA00022692"/>
    </source>
</evidence>
<feature type="transmembrane region" description="Helical" evidence="6">
    <location>
        <begin position="162"/>
        <end position="181"/>
    </location>
</feature>
<dbReference type="InterPro" id="IPR050382">
    <property type="entry name" value="MFS_Na/Anion_cotransporter"/>
</dbReference>
<dbReference type="InterPro" id="IPR020846">
    <property type="entry name" value="MFS_dom"/>
</dbReference>
<dbReference type="EMBL" id="CP097289">
    <property type="protein sequence ID" value="UQT55874.1"/>
    <property type="molecule type" value="Genomic_DNA"/>
</dbReference>
<dbReference type="InterPro" id="IPR011701">
    <property type="entry name" value="MFS"/>
</dbReference>
<dbReference type="Proteomes" id="UP000829992">
    <property type="component" value="Chromosome"/>
</dbReference>
<evidence type="ECO:0000256" key="1">
    <source>
        <dbReference type="ARBA" id="ARBA00004651"/>
    </source>
</evidence>
<feature type="transmembrane region" description="Helical" evidence="6">
    <location>
        <begin position="402"/>
        <end position="422"/>
    </location>
</feature>
<sequence length="452" mass="47078">MSGAWRTTWLLLAFMVVNFADKAVLGLAGPEIRADFGITRQEFGTAQSAFFALFSVAALVVSALTRRVRTTPLLLVLALMWSAAQLPMLWGAAGFGTLLATRVLLGAAEGPASPVAMHHVHGWFAQRERALPTAILLVGAAAGVAVASPVLTWVITHWGWRWSFGVVGLIGLVWAVAWRAWGSEGPLAPPVGKEAAAVAGTPGTPGTLSVEAPAKAPAEADSVPLRRILLSGSFVTAAFGAFAAYWLMSTLLTWTPDYLESVVGWDLHQAGTLVGVGALANGAVLLVHGLIAQRSARRGGTPWLPVGAGAGLLMTVAGCAVATFGAVDSMWIKVPLMMGPMAMAMVMLTVATTACARIAPPSRRGLVLGVLTFVYALGGILSPLVLGSMVDRAATVSAGYEQGWLLTAVLLVTAGVLATLFCRPEKAARRLGVPETTDTAPALTRREPVPPR</sequence>
<keyword evidence="9" id="KW-1185">Reference proteome</keyword>
<keyword evidence="4 6" id="KW-0472">Membrane</keyword>
<evidence type="ECO:0000313" key="8">
    <source>
        <dbReference type="EMBL" id="UQT55874.1"/>
    </source>
</evidence>
<feature type="transmembrane region" description="Helical" evidence="6">
    <location>
        <begin position="46"/>
        <end position="65"/>
    </location>
</feature>
<dbReference type="Pfam" id="PF07690">
    <property type="entry name" value="MFS_1"/>
    <property type="match status" value="1"/>
</dbReference>
<evidence type="ECO:0000313" key="9">
    <source>
        <dbReference type="Proteomes" id="UP000829992"/>
    </source>
</evidence>
<evidence type="ECO:0000256" key="5">
    <source>
        <dbReference type="SAM" id="MobiDB-lite"/>
    </source>
</evidence>
<dbReference type="InterPro" id="IPR036259">
    <property type="entry name" value="MFS_trans_sf"/>
</dbReference>
<proteinExistence type="predicted"/>
<feature type="transmembrane region" description="Helical" evidence="6">
    <location>
        <begin position="366"/>
        <end position="390"/>
    </location>
</feature>
<organism evidence="8 9">
    <name type="scientific">Streptomyces durmitorensis</name>
    <dbReference type="NCBI Taxonomy" id="319947"/>
    <lineage>
        <taxon>Bacteria</taxon>
        <taxon>Bacillati</taxon>
        <taxon>Actinomycetota</taxon>
        <taxon>Actinomycetes</taxon>
        <taxon>Kitasatosporales</taxon>
        <taxon>Streptomycetaceae</taxon>
        <taxon>Streptomyces</taxon>
    </lineage>
</organism>
<evidence type="ECO:0000259" key="7">
    <source>
        <dbReference type="PROSITE" id="PS50850"/>
    </source>
</evidence>
<feature type="transmembrane region" description="Helical" evidence="6">
    <location>
        <begin position="339"/>
        <end position="359"/>
    </location>
</feature>
<name>A0ABY4PRN9_9ACTN</name>
<reference evidence="8 9" key="1">
    <citation type="submission" date="2022-05" db="EMBL/GenBank/DDBJ databases">
        <authorList>
            <person name="Zhou X."/>
            <person name="Li K."/>
            <person name="Man Y."/>
        </authorList>
    </citation>
    <scope>NUCLEOTIDE SEQUENCE [LARGE SCALE GENOMIC DNA]</scope>
    <source>
        <strain evidence="8 9">MS405</strain>
    </source>
</reference>
<dbReference type="PANTHER" id="PTHR11662">
    <property type="entry name" value="SOLUTE CARRIER FAMILY 17"/>
    <property type="match status" value="1"/>
</dbReference>
<protein>
    <submittedName>
        <fullName evidence="8">MFS transporter</fullName>
    </submittedName>
</protein>
<feature type="region of interest" description="Disordered" evidence="5">
    <location>
        <begin position="432"/>
        <end position="452"/>
    </location>
</feature>
<dbReference type="Gene3D" id="1.20.1250.20">
    <property type="entry name" value="MFS general substrate transporter like domains"/>
    <property type="match status" value="2"/>
</dbReference>
<dbReference type="PANTHER" id="PTHR11662:SF450">
    <property type="entry name" value="BLR1003 PROTEIN"/>
    <property type="match status" value="1"/>
</dbReference>
<comment type="subcellular location">
    <subcellularLocation>
        <location evidence="1">Cell membrane</location>
        <topology evidence="1">Multi-pass membrane protein</topology>
    </subcellularLocation>
</comment>
<keyword evidence="3 6" id="KW-1133">Transmembrane helix</keyword>
<feature type="transmembrane region" description="Helical" evidence="6">
    <location>
        <begin position="267"/>
        <end position="291"/>
    </location>
</feature>
<feature type="domain" description="Major facilitator superfamily (MFS) profile" evidence="7">
    <location>
        <begin position="7"/>
        <end position="427"/>
    </location>
</feature>